<evidence type="ECO:0000259" key="10">
    <source>
        <dbReference type="PROSITE" id="PS51827"/>
    </source>
</evidence>
<dbReference type="PROSITE" id="PS51827">
    <property type="entry name" value="XTBD"/>
    <property type="match status" value="1"/>
</dbReference>
<feature type="domain" description="XRN2-binding (XTBD)" evidence="10">
    <location>
        <begin position="27"/>
        <end position="111"/>
    </location>
</feature>
<evidence type="ECO:0000256" key="5">
    <source>
        <dbReference type="ARBA" id="ARBA00022840"/>
    </source>
</evidence>
<evidence type="ECO:0000256" key="6">
    <source>
        <dbReference type="ARBA" id="ARBA00022884"/>
    </source>
</evidence>
<evidence type="ECO:0000256" key="4">
    <source>
        <dbReference type="ARBA" id="ARBA00022806"/>
    </source>
</evidence>
<keyword evidence="7" id="KW-0539">Nucleus</keyword>
<dbReference type="GO" id="GO:0003723">
    <property type="term" value="F:RNA binding"/>
    <property type="evidence" value="ECO:0007669"/>
    <property type="project" value="UniProtKB-KW"/>
</dbReference>
<dbReference type="CDD" id="cd02640">
    <property type="entry name" value="R3H_NRF"/>
    <property type="match status" value="1"/>
</dbReference>
<dbReference type="GO" id="GO:0005634">
    <property type="term" value="C:nucleus"/>
    <property type="evidence" value="ECO:0007669"/>
    <property type="project" value="UniProtKB-SubCell"/>
</dbReference>
<evidence type="ECO:0000256" key="2">
    <source>
        <dbReference type="ARBA" id="ARBA00022741"/>
    </source>
</evidence>
<dbReference type="InterPro" id="IPR001374">
    <property type="entry name" value="R3H_dom"/>
</dbReference>
<dbReference type="VEuPathDB" id="VectorBase:GBRI020929"/>
<sequence length="419" mass="48561">MSKKDKMKKGELKQHEGENEFATDWDIEKYHQDFEPDDHWKLKRLFIETHKKKFPEEKLVCLAQVFTNMEFMGCKYPAETMHRVAELSRDVAKNFRAERANRLKRTFITASNAAEARVKGRKNKSSSNKQLGPPANGFKEIDLFEGLRFGKFVIFLHGGRNCLRESAQRSNVHYDEVEILEANGRKKAEIYVDNVLVASACKDTFKASKESAFQEALKILQKCSYCIKQNPSRKTIKIEKSNNKLTCDIIETETTAPDSSDDNKLDASNKGYKIMKLMGWSGGGLGRQQQGREDPVSYLLKNNRTGLGNSVDNLDRKYFGQVLRNYKNSEDIRELQFEPTFTKEERASLHQIAQKYGLRSSSYGQNKQRRLIVSKKFENLKILREILIFKNARYMDYYFVQVPETKQMLFPEFSTKLSL</sequence>
<dbReference type="GO" id="GO:0016787">
    <property type="term" value="F:hydrolase activity"/>
    <property type="evidence" value="ECO:0007669"/>
    <property type="project" value="UniProtKB-KW"/>
</dbReference>
<dbReference type="AlphaFoldDB" id="A0A1A9WIF2"/>
<evidence type="ECO:0008006" key="13">
    <source>
        <dbReference type="Google" id="ProtNLM"/>
    </source>
</evidence>
<dbReference type="GO" id="GO:0005524">
    <property type="term" value="F:ATP binding"/>
    <property type="evidence" value="ECO:0007669"/>
    <property type="project" value="UniProtKB-KW"/>
</dbReference>
<dbReference type="PANTHER" id="PTHR48430:SF1">
    <property type="entry name" value="PARTNER OF XRN-2 PROTEIN 1"/>
    <property type="match status" value="1"/>
</dbReference>
<dbReference type="GO" id="GO:0003677">
    <property type="term" value="F:DNA binding"/>
    <property type="evidence" value="ECO:0007669"/>
    <property type="project" value="UniProtKB-ARBA"/>
</dbReference>
<dbReference type="Gene3D" id="3.30.1370.50">
    <property type="entry name" value="R3H-like domain"/>
    <property type="match status" value="1"/>
</dbReference>
<feature type="domain" description="R3H" evidence="9">
    <location>
        <begin position="313"/>
        <end position="377"/>
    </location>
</feature>
<keyword evidence="5" id="KW-0067">ATP-binding</keyword>
<dbReference type="InterPro" id="IPR000467">
    <property type="entry name" value="G_patch_dom"/>
</dbReference>
<dbReference type="PROSITE" id="PS51061">
    <property type="entry name" value="R3H"/>
    <property type="match status" value="1"/>
</dbReference>
<dbReference type="InterPro" id="IPR036867">
    <property type="entry name" value="R3H_dom_sf"/>
</dbReference>
<dbReference type="InterPro" id="IPR034071">
    <property type="entry name" value="R3H_NRF"/>
</dbReference>
<dbReference type="Pfam" id="PF11952">
    <property type="entry name" value="XTBD"/>
    <property type="match status" value="1"/>
</dbReference>
<dbReference type="SUPFAM" id="SSF82708">
    <property type="entry name" value="R3H domain"/>
    <property type="match status" value="1"/>
</dbReference>
<evidence type="ECO:0000256" key="7">
    <source>
        <dbReference type="ARBA" id="ARBA00023242"/>
    </source>
</evidence>
<dbReference type="PROSITE" id="PS50174">
    <property type="entry name" value="G_PATCH"/>
    <property type="match status" value="1"/>
</dbReference>
<comment type="subcellular location">
    <subcellularLocation>
        <location evidence="1">Nucleus</location>
    </subcellularLocation>
</comment>
<evidence type="ECO:0000313" key="11">
    <source>
        <dbReference type="EnsemblMetazoa" id="GBRI020929-PA"/>
    </source>
</evidence>
<dbReference type="Pfam" id="PF01424">
    <property type="entry name" value="R3H"/>
    <property type="match status" value="1"/>
</dbReference>
<dbReference type="Proteomes" id="UP000091820">
    <property type="component" value="Unassembled WGS sequence"/>
</dbReference>
<name>A0A1A9WIF2_9MUSC</name>
<keyword evidence="6" id="KW-0694">RNA-binding</keyword>
<dbReference type="PANTHER" id="PTHR48430">
    <property type="entry name" value="PARTNER OF XRN-2 PROTEIN 1"/>
    <property type="match status" value="1"/>
</dbReference>
<feature type="domain" description="G-patch" evidence="8">
    <location>
        <begin position="267"/>
        <end position="312"/>
    </location>
</feature>
<evidence type="ECO:0000313" key="12">
    <source>
        <dbReference type="Proteomes" id="UP000091820"/>
    </source>
</evidence>
<dbReference type="SMART" id="SM00443">
    <property type="entry name" value="G_patch"/>
    <property type="match status" value="1"/>
</dbReference>
<dbReference type="Pfam" id="PF01585">
    <property type="entry name" value="G-patch"/>
    <property type="match status" value="1"/>
</dbReference>
<organism evidence="11 12">
    <name type="scientific">Glossina brevipalpis</name>
    <dbReference type="NCBI Taxonomy" id="37001"/>
    <lineage>
        <taxon>Eukaryota</taxon>
        <taxon>Metazoa</taxon>
        <taxon>Ecdysozoa</taxon>
        <taxon>Arthropoda</taxon>
        <taxon>Hexapoda</taxon>
        <taxon>Insecta</taxon>
        <taxon>Pterygota</taxon>
        <taxon>Neoptera</taxon>
        <taxon>Endopterygota</taxon>
        <taxon>Diptera</taxon>
        <taxon>Brachycera</taxon>
        <taxon>Muscomorpha</taxon>
        <taxon>Hippoboscoidea</taxon>
        <taxon>Glossinidae</taxon>
        <taxon>Glossina</taxon>
    </lineage>
</organism>
<keyword evidence="2" id="KW-0547">Nucleotide-binding</keyword>
<dbReference type="GO" id="GO:0004386">
    <property type="term" value="F:helicase activity"/>
    <property type="evidence" value="ECO:0007669"/>
    <property type="project" value="UniProtKB-KW"/>
</dbReference>
<keyword evidence="3" id="KW-0378">Hydrolase</keyword>
<reference evidence="12" key="1">
    <citation type="submission" date="2014-03" db="EMBL/GenBank/DDBJ databases">
        <authorList>
            <person name="Aksoy S."/>
            <person name="Warren W."/>
            <person name="Wilson R.K."/>
        </authorList>
    </citation>
    <scope>NUCLEOTIDE SEQUENCE [LARGE SCALE GENOMIC DNA]</scope>
    <source>
        <strain evidence="12">IAEA</strain>
    </source>
</reference>
<dbReference type="SMART" id="SM00393">
    <property type="entry name" value="R3H"/>
    <property type="match status" value="1"/>
</dbReference>
<evidence type="ECO:0000256" key="1">
    <source>
        <dbReference type="ARBA" id="ARBA00004123"/>
    </source>
</evidence>
<accession>A0A1A9WIF2</accession>
<protein>
    <recommendedName>
        <fullName evidence="13">NF-kappa-B-repressing factor</fullName>
    </recommendedName>
</protein>
<dbReference type="EnsemblMetazoa" id="GBRI020929-RA">
    <property type="protein sequence ID" value="GBRI020929-PA"/>
    <property type="gene ID" value="GBRI020929"/>
</dbReference>
<dbReference type="STRING" id="37001.A0A1A9WIF2"/>
<dbReference type="InterPro" id="IPR021859">
    <property type="entry name" value="XTBD"/>
</dbReference>
<proteinExistence type="predicted"/>
<dbReference type="FunFam" id="3.30.1370.50:FF:000002">
    <property type="entry name" value="Immunoglobulin mu DNA-binding protein 2"/>
    <property type="match status" value="1"/>
</dbReference>
<keyword evidence="12" id="KW-1185">Reference proteome</keyword>
<evidence type="ECO:0000259" key="8">
    <source>
        <dbReference type="PROSITE" id="PS50174"/>
    </source>
</evidence>
<keyword evidence="4" id="KW-0347">Helicase</keyword>
<evidence type="ECO:0000256" key="3">
    <source>
        <dbReference type="ARBA" id="ARBA00022801"/>
    </source>
</evidence>
<evidence type="ECO:0000259" key="9">
    <source>
        <dbReference type="PROSITE" id="PS51061"/>
    </source>
</evidence>
<reference evidence="11" key="2">
    <citation type="submission" date="2020-05" db="UniProtKB">
        <authorList>
            <consortium name="EnsemblMetazoa"/>
        </authorList>
    </citation>
    <scope>IDENTIFICATION</scope>
    <source>
        <strain evidence="11">IAEA</strain>
    </source>
</reference>